<comment type="similarity">
    <text evidence="3 13">Belongs to the cytochrome P450 family.</text>
</comment>
<gene>
    <name evidence="15" type="ORF">FN846DRAFT_941205</name>
</gene>
<reference evidence="15 16" key="1">
    <citation type="submission" date="2019-09" db="EMBL/GenBank/DDBJ databases">
        <title>Draft genome of the ectomycorrhizal ascomycete Sphaerosporella brunnea.</title>
        <authorList>
            <consortium name="DOE Joint Genome Institute"/>
            <person name="Benucci G.M."/>
            <person name="Marozzi G."/>
            <person name="Antonielli L."/>
            <person name="Sanchez S."/>
            <person name="Marco P."/>
            <person name="Wang X."/>
            <person name="Falini L.B."/>
            <person name="Barry K."/>
            <person name="Haridas S."/>
            <person name="Lipzen A."/>
            <person name="Labutti K."/>
            <person name="Grigoriev I.V."/>
            <person name="Murat C."/>
            <person name="Martin F."/>
            <person name="Albertini E."/>
            <person name="Donnini D."/>
            <person name="Bonito G."/>
        </authorList>
    </citation>
    <scope>NUCLEOTIDE SEQUENCE [LARGE SCALE GENOMIC DNA]</scope>
    <source>
        <strain evidence="15 16">Sb_GMNB300</strain>
    </source>
</reference>
<dbReference type="SUPFAM" id="SSF48264">
    <property type="entry name" value="Cytochrome P450"/>
    <property type="match status" value="1"/>
</dbReference>
<dbReference type="PRINTS" id="PR00385">
    <property type="entry name" value="P450"/>
</dbReference>
<keyword evidence="10 13" id="KW-0503">Monooxygenase</keyword>
<name>A0A5J5F1F4_9PEZI</name>
<comment type="subcellular location">
    <subcellularLocation>
        <location evidence="2">Membrane</location>
    </subcellularLocation>
</comment>
<protein>
    <submittedName>
        <fullName evidence="15">Cytochrome protein</fullName>
    </submittedName>
</protein>
<evidence type="ECO:0000256" key="12">
    <source>
        <dbReference type="PIRSR" id="PIRSR602401-1"/>
    </source>
</evidence>
<evidence type="ECO:0000256" key="8">
    <source>
        <dbReference type="ARBA" id="ARBA00023002"/>
    </source>
</evidence>
<dbReference type="FunFam" id="1.10.630.10:FF:000158">
    <property type="entry name" value="Cytochrome P450, putative (Eurofung)"/>
    <property type="match status" value="1"/>
</dbReference>
<keyword evidence="16" id="KW-1185">Reference proteome</keyword>
<evidence type="ECO:0000313" key="16">
    <source>
        <dbReference type="Proteomes" id="UP000326924"/>
    </source>
</evidence>
<keyword evidence="6 12" id="KW-0479">Metal-binding</keyword>
<keyword evidence="7 14" id="KW-1133">Transmembrane helix</keyword>
<dbReference type="PANTHER" id="PTHR24305">
    <property type="entry name" value="CYTOCHROME P450"/>
    <property type="match status" value="1"/>
</dbReference>
<dbReference type="GO" id="GO:0016020">
    <property type="term" value="C:membrane"/>
    <property type="evidence" value="ECO:0007669"/>
    <property type="project" value="UniProtKB-SubCell"/>
</dbReference>
<dbReference type="PANTHER" id="PTHR24305:SF210">
    <property type="entry name" value="CYTOCHROME P450 MONOOXYGENASE ASQL-RELATED"/>
    <property type="match status" value="1"/>
</dbReference>
<evidence type="ECO:0000256" key="5">
    <source>
        <dbReference type="ARBA" id="ARBA00022692"/>
    </source>
</evidence>
<dbReference type="InterPro" id="IPR001128">
    <property type="entry name" value="Cyt_P450"/>
</dbReference>
<evidence type="ECO:0000313" key="15">
    <source>
        <dbReference type="EMBL" id="KAA8909874.1"/>
    </source>
</evidence>
<evidence type="ECO:0000256" key="1">
    <source>
        <dbReference type="ARBA" id="ARBA00001971"/>
    </source>
</evidence>
<dbReference type="Proteomes" id="UP000326924">
    <property type="component" value="Unassembled WGS sequence"/>
</dbReference>
<dbReference type="GO" id="GO:0020037">
    <property type="term" value="F:heme binding"/>
    <property type="evidence" value="ECO:0007669"/>
    <property type="project" value="InterPro"/>
</dbReference>
<evidence type="ECO:0000256" key="7">
    <source>
        <dbReference type="ARBA" id="ARBA00022989"/>
    </source>
</evidence>
<evidence type="ECO:0000256" key="4">
    <source>
        <dbReference type="ARBA" id="ARBA00022617"/>
    </source>
</evidence>
<keyword evidence="5 14" id="KW-0812">Transmembrane</keyword>
<dbReference type="Pfam" id="PF00067">
    <property type="entry name" value="p450"/>
    <property type="match status" value="1"/>
</dbReference>
<sequence length="509" mass="57633">MASTIDVNKLLPLFQAATPAERARYAGILAVSLFSVYFLSTSIYNLFFHPLAKFPGPFLARSSLLWRIWKSMRGRFHRAIEREHRRYGPVVRISPNELSFASVASWKDIYGHAVGGKSTMIKSEFYEMYGSGFDSLCIGSERDPKNHNRMRKSLSAAFSTKALSEQEFIIQKCVDGLIAQLGRKGTQPKGVNMTKWYEMFAFDVLGEMAFGESFHCVESGEPHFWSELVTKHLFFITVLDNLSRYPLLVSLGKVFLPWLTVSVRDKHTGYTRAKVAQRLAAKTSRKDFLTNLIGKVESGEVNTEELTAHSSTLVIAGGETIATFFAAVTYYLLTTPEAYGKLRMEIRARYKSYDEIDSTTAQQLPYLQAVISEGLRMYPPGAQGFPRVCPGAMIDGQYVPAGAEVYTSAWTVTHDPQYFHEPMSFKPERWLDPNCADVKDASQPFSLGPRGCLGRNFAYVEMSLLLAKLHYMYDMELLNKKLDWEGNSHMHVMWWKPALNVHFTRRVGA</sequence>
<dbReference type="PRINTS" id="PR00463">
    <property type="entry name" value="EP450I"/>
</dbReference>
<keyword evidence="9 12" id="KW-0408">Iron</keyword>
<evidence type="ECO:0000256" key="14">
    <source>
        <dbReference type="SAM" id="Phobius"/>
    </source>
</evidence>
<dbReference type="InParanoid" id="A0A5J5F1F4"/>
<dbReference type="CDD" id="cd11058">
    <property type="entry name" value="CYP60B-like"/>
    <property type="match status" value="1"/>
</dbReference>
<evidence type="ECO:0000256" key="11">
    <source>
        <dbReference type="ARBA" id="ARBA00023136"/>
    </source>
</evidence>
<evidence type="ECO:0000256" key="13">
    <source>
        <dbReference type="RuleBase" id="RU000461"/>
    </source>
</evidence>
<keyword evidence="4 12" id="KW-0349">Heme</keyword>
<dbReference type="AlphaFoldDB" id="A0A5J5F1F4"/>
<evidence type="ECO:0000256" key="3">
    <source>
        <dbReference type="ARBA" id="ARBA00010617"/>
    </source>
</evidence>
<dbReference type="InterPro" id="IPR017972">
    <property type="entry name" value="Cyt_P450_CS"/>
</dbReference>
<dbReference type="EMBL" id="VXIS01000053">
    <property type="protein sequence ID" value="KAA8909874.1"/>
    <property type="molecule type" value="Genomic_DNA"/>
</dbReference>
<keyword evidence="8 13" id="KW-0560">Oxidoreductase</keyword>
<dbReference type="GO" id="GO:0016705">
    <property type="term" value="F:oxidoreductase activity, acting on paired donors, with incorporation or reduction of molecular oxygen"/>
    <property type="evidence" value="ECO:0007669"/>
    <property type="project" value="InterPro"/>
</dbReference>
<dbReference type="GO" id="GO:0005506">
    <property type="term" value="F:iron ion binding"/>
    <property type="evidence" value="ECO:0007669"/>
    <property type="project" value="InterPro"/>
</dbReference>
<dbReference type="Gene3D" id="1.10.630.10">
    <property type="entry name" value="Cytochrome P450"/>
    <property type="match status" value="1"/>
</dbReference>
<dbReference type="InterPro" id="IPR002401">
    <property type="entry name" value="Cyt_P450_E_grp-I"/>
</dbReference>
<dbReference type="OrthoDB" id="1470350at2759"/>
<dbReference type="FunCoup" id="A0A5J5F1F4">
    <property type="interactions" value="1532"/>
</dbReference>
<dbReference type="GO" id="GO:0004497">
    <property type="term" value="F:monooxygenase activity"/>
    <property type="evidence" value="ECO:0007669"/>
    <property type="project" value="UniProtKB-KW"/>
</dbReference>
<organism evidence="15 16">
    <name type="scientific">Sphaerosporella brunnea</name>
    <dbReference type="NCBI Taxonomy" id="1250544"/>
    <lineage>
        <taxon>Eukaryota</taxon>
        <taxon>Fungi</taxon>
        <taxon>Dikarya</taxon>
        <taxon>Ascomycota</taxon>
        <taxon>Pezizomycotina</taxon>
        <taxon>Pezizomycetes</taxon>
        <taxon>Pezizales</taxon>
        <taxon>Pyronemataceae</taxon>
        <taxon>Sphaerosporella</taxon>
    </lineage>
</organism>
<keyword evidence="11 14" id="KW-0472">Membrane</keyword>
<feature type="binding site" description="axial binding residue" evidence="12">
    <location>
        <position position="452"/>
    </location>
    <ligand>
        <name>heme</name>
        <dbReference type="ChEBI" id="CHEBI:30413"/>
    </ligand>
    <ligandPart>
        <name>Fe</name>
        <dbReference type="ChEBI" id="CHEBI:18248"/>
    </ligandPart>
</feature>
<evidence type="ECO:0000256" key="6">
    <source>
        <dbReference type="ARBA" id="ARBA00022723"/>
    </source>
</evidence>
<dbReference type="PROSITE" id="PS00086">
    <property type="entry name" value="CYTOCHROME_P450"/>
    <property type="match status" value="1"/>
</dbReference>
<proteinExistence type="inferred from homology"/>
<dbReference type="InterPro" id="IPR036396">
    <property type="entry name" value="Cyt_P450_sf"/>
</dbReference>
<feature type="transmembrane region" description="Helical" evidence="14">
    <location>
        <begin position="25"/>
        <end position="47"/>
    </location>
</feature>
<dbReference type="InterPro" id="IPR050121">
    <property type="entry name" value="Cytochrome_P450_monoxygenase"/>
</dbReference>
<evidence type="ECO:0000256" key="9">
    <source>
        <dbReference type="ARBA" id="ARBA00023004"/>
    </source>
</evidence>
<evidence type="ECO:0000256" key="10">
    <source>
        <dbReference type="ARBA" id="ARBA00023033"/>
    </source>
</evidence>
<evidence type="ECO:0000256" key="2">
    <source>
        <dbReference type="ARBA" id="ARBA00004370"/>
    </source>
</evidence>
<accession>A0A5J5F1F4</accession>
<comment type="cofactor">
    <cofactor evidence="1 12">
        <name>heme</name>
        <dbReference type="ChEBI" id="CHEBI:30413"/>
    </cofactor>
</comment>
<comment type="caution">
    <text evidence="15">The sequence shown here is derived from an EMBL/GenBank/DDBJ whole genome shotgun (WGS) entry which is preliminary data.</text>
</comment>